<dbReference type="AlphaFoldDB" id="A0A0E2AYG8"/>
<protein>
    <submittedName>
        <fullName evidence="1">Uncharacterized protein</fullName>
    </submittedName>
</protein>
<organism evidence="1 2">
    <name type="scientific">Leptospira kirschneri str. H1</name>
    <dbReference type="NCBI Taxonomy" id="1049966"/>
    <lineage>
        <taxon>Bacteria</taxon>
        <taxon>Pseudomonadati</taxon>
        <taxon>Spirochaetota</taxon>
        <taxon>Spirochaetia</taxon>
        <taxon>Leptospirales</taxon>
        <taxon>Leptospiraceae</taxon>
        <taxon>Leptospira</taxon>
    </lineage>
</organism>
<evidence type="ECO:0000313" key="2">
    <source>
        <dbReference type="Proteomes" id="UP000006253"/>
    </source>
</evidence>
<accession>A0A0E2AYG8</accession>
<comment type="caution">
    <text evidence="1">The sequence shown here is derived from an EMBL/GenBank/DDBJ whole genome shotgun (WGS) entry which is preliminary data.</text>
</comment>
<dbReference type="EMBL" id="AHMY02000066">
    <property type="protein sequence ID" value="EKO13903.1"/>
    <property type="molecule type" value="Genomic_DNA"/>
</dbReference>
<name>A0A0E2AYG8_9LEPT</name>
<gene>
    <name evidence="1" type="ORF">LEP1GSC081_0241</name>
</gene>
<reference evidence="1 2" key="1">
    <citation type="submission" date="2012-10" db="EMBL/GenBank/DDBJ databases">
        <authorList>
            <person name="Harkins D.M."/>
            <person name="Durkin A.S."/>
            <person name="Brinkac L.M."/>
            <person name="Selengut J.D."/>
            <person name="Sanka R."/>
            <person name="DePew J."/>
            <person name="Purushe J."/>
            <person name="Peacock S.J."/>
            <person name="Thaipadungpanit J."/>
            <person name="Wuthiekanun V.W."/>
            <person name="Day N.P."/>
            <person name="Vinetz J.M."/>
            <person name="Sutton G.G."/>
            <person name="Nelson W.C."/>
            <person name="Fouts D.E."/>
        </authorList>
    </citation>
    <scope>NUCLEOTIDE SEQUENCE [LARGE SCALE GENOMIC DNA]</scope>
    <source>
        <strain evidence="1 2">H1</strain>
    </source>
</reference>
<proteinExistence type="predicted"/>
<evidence type="ECO:0000313" key="1">
    <source>
        <dbReference type="EMBL" id="EKO13903.1"/>
    </source>
</evidence>
<dbReference type="Proteomes" id="UP000006253">
    <property type="component" value="Unassembled WGS sequence"/>
</dbReference>
<sequence length="48" mass="5837">MSSNLRIVLISGLWSFVQVWKRVLYLVNIHLGFEQREFYMKKLGKNFF</sequence>